<feature type="non-terminal residue" evidence="2">
    <location>
        <position position="67"/>
    </location>
</feature>
<feature type="transmembrane region" description="Helical" evidence="1">
    <location>
        <begin position="40"/>
        <end position="66"/>
    </location>
</feature>
<name>A0ABQ9BCR2_9ROSI</name>
<evidence type="ECO:0000256" key="1">
    <source>
        <dbReference type="SAM" id="Phobius"/>
    </source>
</evidence>
<keyword evidence="1" id="KW-0812">Transmembrane</keyword>
<protein>
    <submittedName>
        <fullName evidence="2">Uncharacterized protein</fullName>
    </submittedName>
</protein>
<organism evidence="2 3">
    <name type="scientific">Salix suchowensis</name>
    <dbReference type="NCBI Taxonomy" id="1278906"/>
    <lineage>
        <taxon>Eukaryota</taxon>
        <taxon>Viridiplantae</taxon>
        <taxon>Streptophyta</taxon>
        <taxon>Embryophyta</taxon>
        <taxon>Tracheophyta</taxon>
        <taxon>Spermatophyta</taxon>
        <taxon>Magnoliopsida</taxon>
        <taxon>eudicotyledons</taxon>
        <taxon>Gunneridae</taxon>
        <taxon>Pentapetalae</taxon>
        <taxon>rosids</taxon>
        <taxon>fabids</taxon>
        <taxon>Malpighiales</taxon>
        <taxon>Salicaceae</taxon>
        <taxon>Saliceae</taxon>
        <taxon>Salix</taxon>
    </lineage>
</organism>
<dbReference type="EMBL" id="JAPFFI010000009">
    <property type="protein sequence ID" value="KAJ6382044.1"/>
    <property type="molecule type" value="Genomic_DNA"/>
</dbReference>
<accession>A0ABQ9BCR2</accession>
<keyword evidence="3" id="KW-1185">Reference proteome</keyword>
<reference evidence="2" key="1">
    <citation type="submission" date="2022-10" db="EMBL/GenBank/DDBJ databases">
        <authorList>
            <person name="Hyden B.L."/>
            <person name="Feng K."/>
            <person name="Yates T."/>
            <person name="Jawdy S."/>
            <person name="Smart L.B."/>
            <person name="Muchero W."/>
        </authorList>
    </citation>
    <scope>NUCLEOTIDE SEQUENCE</scope>
    <source>
        <tissue evidence="2">Shoot tip</tissue>
    </source>
</reference>
<comment type="caution">
    <text evidence="2">The sequence shown here is derived from an EMBL/GenBank/DDBJ whole genome shotgun (WGS) entry which is preliminary data.</text>
</comment>
<sequence>MYLFLLLSSSKTGVHGRYPSNEAYCEKCGTACGHFCLLDWALATTVISMLPCLVQLHNLLFIWMFII</sequence>
<proteinExistence type="predicted"/>
<evidence type="ECO:0000313" key="2">
    <source>
        <dbReference type="EMBL" id="KAJ6382044.1"/>
    </source>
</evidence>
<dbReference type="Proteomes" id="UP001141253">
    <property type="component" value="Chromosome 6"/>
</dbReference>
<gene>
    <name evidence="2" type="ORF">OIU77_030653</name>
</gene>
<reference evidence="2" key="2">
    <citation type="journal article" date="2023" name="Int. J. Mol. Sci.">
        <title>De Novo Assembly and Annotation of 11 Diverse Shrub Willow (Salix) Genomes Reveals Novel Gene Organization in Sex-Linked Regions.</title>
        <authorList>
            <person name="Hyden B."/>
            <person name="Feng K."/>
            <person name="Yates T.B."/>
            <person name="Jawdy S."/>
            <person name="Cereghino C."/>
            <person name="Smart L.B."/>
            <person name="Muchero W."/>
        </authorList>
    </citation>
    <scope>NUCLEOTIDE SEQUENCE</scope>
    <source>
        <tissue evidence="2">Shoot tip</tissue>
    </source>
</reference>
<keyword evidence="1" id="KW-0472">Membrane</keyword>
<keyword evidence="1" id="KW-1133">Transmembrane helix</keyword>
<evidence type="ECO:0000313" key="3">
    <source>
        <dbReference type="Proteomes" id="UP001141253"/>
    </source>
</evidence>